<organism evidence="1 2">
    <name type="scientific">Sphingomonas piscis</name>
    <dbReference type="NCBI Taxonomy" id="2714943"/>
    <lineage>
        <taxon>Bacteria</taxon>
        <taxon>Pseudomonadati</taxon>
        <taxon>Pseudomonadota</taxon>
        <taxon>Alphaproteobacteria</taxon>
        <taxon>Sphingomonadales</taxon>
        <taxon>Sphingomonadaceae</taxon>
        <taxon>Sphingomonas</taxon>
    </lineage>
</organism>
<sequence length="290" mass="33878">MPKLFVNPNLPNYFISAPEVTSEATARSFVDEYEDAKVVLFPNLSAEIDHEFWANLDTDRYPELKKFGPLLQVDASPSEERRQLKKALTVRDVDDVTADGLIEQFQRLTGHLIPAYRAIFADYAFDRCKVMLRLNTIMAENMHVDTYKNENEQHFARMFINLDTQPRIWHTSWRIGDMVERAVGKLPPEELEHLSRGEVWSRLNASFYGQNSREWWDNQPRHISFFQPGDVWIVDSRQVAHQIFYGRRALSIDFSVPKELMKDPSLHYLEIADRFRARNREAYRSAPAAA</sequence>
<dbReference type="AlphaFoldDB" id="A0A6G7YMW6"/>
<gene>
    <name evidence="1" type="ORF">G7077_03265</name>
</gene>
<protein>
    <submittedName>
        <fullName evidence="1">Uncharacterized protein</fullName>
    </submittedName>
</protein>
<dbReference type="Proteomes" id="UP000503222">
    <property type="component" value="Chromosome"/>
</dbReference>
<dbReference type="Pfam" id="PF11004">
    <property type="entry name" value="Kdo_hydroxy"/>
    <property type="match status" value="1"/>
</dbReference>
<reference evidence="1 2" key="1">
    <citation type="submission" date="2020-03" db="EMBL/GenBank/DDBJ databases">
        <title>Sphingomonas sp. nov., isolated from fish.</title>
        <authorList>
            <person name="Hyun D.-W."/>
            <person name="Bae J.-W."/>
        </authorList>
    </citation>
    <scope>NUCLEOTIDE SEQUENCE [LARGE SCALE GENOMIC DNA]</scope>
    <source>
        <strain evidence="1 2">HDW15B</strain>
    </source>
</reference>
<evidence type="ECO:0000313" key="1">
    <source>
        <dbReference type="EMBL" id="QIK78077.1"/>
    </source>
</evidence>
<dbReference type="InterPro" id="IPR021266">
    <property type="entry name" value="Kdo_hydroxlase"/>
</dbReference>
<dbReference type="KEGG" id="spii:G7077_03265"/>
<evidence type="ECO:0000313" key="2">
    <source>
        <dbReference type="Proteomes" id="UP000503222"/>
    </source>
</evidence>
<proteinExistence type="predicted"/>
<name>A0A6G7YMW6_9SPHN</name>
<dbReference type="RefSeq" id="WP_166410471.1">
    <property type="nucleotide sequence ID" value="NZ_CP049869.1"/>
</dbReference>
<keyword evidence="2" id="KW-1185">Reference proteome</keyword>
<accession>A0A6G7YMW6</accession>
<dbReference type="EMBL" id="CP049869">
    <property type="protein sequence ID" value="QIK78077.1"/>
    <property type="molecule type" value="Genomic_DNA"/>
</dbReference>